<dbReference type="Pfam" id="PF07690">
    <property type="entry name" value="MFS_1"/>
    <property type="match status" value="1"/>
</dbReference>
<evidence type="ECO:0000313" key="9">
    <source>
        <dbReference type="Proteomes" id="UP000014629"/>
    </source>
</evidence>
<feature type="transmembrane region" description="Helical" evidence="6">
    <location>
        <begin position="210"/>
        <end position="231"/>
    </location>
</feature>
<dbReference type="PROSITE" id="PS50850">
    <property type="entry name" value="MFS"/>
    <property type="match status" value="1"/>
</dbReference>
<proteinExistence type="predicted"/>
<feature type="transmembrane region" description="Helical" evidence="6">
    <location>
        <begin position="293"/>
        <end position="311"/>
    </location>
</feature>
<evidence type="ECO:0000313" key="8">
    <source>
        <dbReference type="EMBL" id="EPH46081.1"/>
    </source>
</evidence>
<evidence type="ECO:0000256" key="3">
    <source>
        <dbReference type="ARBA" id="ARBA00022989"/>
    </source>
</evidence>
<dbReference type="InterPro" id="IPR020846">
    <property type="entry name" value="MFS_dom"/>
</dbReference>
<dbReference type="Gene3D" id="1.20.1250.20">
    <property type="entry name" value="MFS general substrate transporter like domains"/>
    <property type="match status" value="1"/>
</dbReference>
<dbReference type="PRINTS" id="PR01036">
    <property type="entry name" value="TCRTETB"/>
</dbReference>
<dbReference type="GO" id="GO:0022857">
    <property type="term" value="F:transmembrane transporter activity"/>
    <property type="evidence" value="ECO:0007669"/>
    <property type="project" value="InterPro"/>
</dbReference>
<keyword evidence="9" id="KW-1185">Reference proteome</keyword>
<dbReference type="PANTHER" id="PTHR42718">
    <property type="entry name" value="MAJOR FACILITATOR SUPERFAMILY MULTIDRUG TRANSPORTER MFSC"/>
    <property type="match status" value="1"/>
</dbReference>
<dbReference type="Gene3D" id="1.20.1720.10">
    <property type="entry name" value="Multidrug resistance protein D"/>
    <property type="match status" value="1"/>
</dbReference>
<sequence>MLCVGLYLLGLDLTVLNVAIPDLQADLRPTVAEVHWIVDGYALVLGGTVLAAGTVTDRTGRRLSYACGLTLCAAASVLGALAGAPWQLIAARCGMGAGAALMMPATLSLIRNLFTDPRERRRAIAVWTAVLGAGGLTGPLVGGWVVEHFSWRAVFWLNVPLALVTVAAAFLLVPESRVRRGERLDVAGALLSACVLLTLVGAVIEGPVRGWTSPVVLGGFALAAALLTVWARQQRRSPHPLLPPELLRDARIGIGALALALMSFALFGALFVMTLQLQGVMGHTPWEAGVRTVPLPAALAVGAFAGQPLIGRHGERPVVALGLVLVSLGLGVLATTAPGSGYGRLVLFQALAGLGAGMTAVAGTEAVMGAVPAARAGLGSAVNDATRQVGSALGVAVQGSLLATLYTDRIRTTLMDNGVPGDVVGSADDTVLATAALAARLPEPERTRLLGAAEDAFVHGLTHTALLAAAVTALTAAAVWRWFPACARDVAEYGAADPGGARTKSGFGVRPQ</sequence>
<dbReference type="PANTHER" id="PTHR42718:SF42">
    <property type="entry name" value="EXPORT PROTEIN"/>
    <property type="match status" value="1"/>
</dbReference>
<keyword evidence="3 6" id="KW-1133">Transmembrane helix</keyword>
<dbReference type="Proteomes" id="UP000014629">
    <property type="component" value="Unassembled WGS sequence"/>
</dbReference>
<evidence type="ECO:0000256" key="5">
    <source>
        <dbReference type="ARBA" id="ARBA00023251"/>
    </source>
</evidence>
<feature type="transmembrane region" description="Helical" evidence="6">
    <location>
        <begin position="63"/>
        <end position="83"/>
    </location>
</feature>
<organism evidence="8 9">
    <name type="scientific">Streptomyces aurantiacus JA 4570</name>
    <dbReference type="NCBI Taxonomy" id="1286094"/>
    <lineage>
        <taxon>Bacteria</taxon>
        <taxon>Bacillati</taxon>
        <taxon>Actinomycetota</taxon>
        <taxon>Actinomycetes</taxon>
        <taxon>Kitasatosporales</taxon>
        <taxon>Streptomycetaceae</taxon>
        <taxon>Streptomyces</taxon>
        <taxon>Streptomyces aurantiacus group</taxon>
    </lineage>
</organism>
<feature type="transmembrane region" description="Helical" evidence="6">
    <location>
        <begin position="122"/>
        <end position="141"/>
    </location>
</feature>
<dbReference type="GO" id="GO:0005886">
    <property type="term" value="C:plasma membrane"/>
    <property type="evidence" value="ECO:0007669"/>
    <property type="project" value="UniProtKB-SubCell"/>
</dbReference>
<dbReference type="AlphaFoldDB" id="S3ZRT5"/>
<feature type="domain" description="Major facilitator superfamily (MFS) profile" evidence="7">
    <location>
        <begin position="1"/>
        <end position="487"/>
    </location>
</feature>
<evidence type="ECO:0000256" key="1">
    <source>
        <dbReference type="ARBA" id="ARBA00004651"/>
    </source>
</evidence>
<dbReference type="SUPFAM" id="SSF103473">
    <property type="entry name" value="MFS general substrate transporter"/>
    <property type="match status" value="1"/>
</dbReference>
<dbReference type="CDD" id="cd17321">
    <property type="entry name" value="MFS_MMR_MDR_like"/>
    <property type="match status" value="1"/>
</dbReference>
<feature type="transmembrane region" description="Helical" evidence="6">
    <location>
        <begin position="34"/>
        <end position="56"/>
    </location>
</feature>
<dbReference type="PATRIC" id="fig|1286094.4.peg.799"/>
<dbReference type="InterPro" id="IPR036259">
    <property type="entry name" value="MFS_trans_sf"/>
</dbReference>
<evidence type="ECO:0000256" key="6">
    <source>
        <dbReference type="SAM" id="Phobius"/>
    </source>
</evidence>
<keyword evidence="2 6" id="KW-0812">Transmembrane</keyword>
<evidence type="ECO:0000256" key="2">
    <source>
        <dbReference type="ARBA" id="ARBA00022692"/>
    </source>
</evidence>
<feature type="transmembrane region" description="Helical" evidence="6">
    <location>
        <begin position="184"/>
        <end position="204"/>
    </location>
</feature>
<keyword evidence="5" id="KW-0046">Antibiotic resistance</keyword>
<protein>
    <submittedName>
        <fullName evidence="8">Putative MFS-type transporter</fullName>
    </submittedName>
</protein>
<feature type="transmembrane region" description="Helical" evidence="6">
    <location>
        <begin position="252"/>
        <end position="273"/>
    </location>
</feature>
<name>S3ZRT5_9ACTN</name>
<dbReference type="EMBL" id="AOPZ01000028">
    <property type="protein sequence ID" value="EPH46081.1"/>
    <property type="molecule type" value="Genomic_DNA"/>
</dbReference>
<accession>S3ZRT5</accession>
<comment type="subcellular location">
    <subcellularLocation>
        <location evidence="1">Cell membrane</location>
        <topology evidence="1">Multi-pass membrane protein</topology>
    </subcellularLocation>
</comment>
<evidence type="ECO:0000259" key="7">
    <source>
        <dbReference type="PROSITE" id="PS50850"/>
    </source>
</evidence>
<gene>
    <name evidence="8" type="ORF">STRAU_0817</name>
</gene>
<dbReference type="GO" id="GO:0046677">
    <property type="term" value="P:response to antibiotic"/>
    <property type="evidence" value="ECO:0007669"/>
    <property type="project" value="UniProtKB-KW"/>
</dbReference>
<feature type="transmembrane region" description="Helical" evidence="6">
    <location>
        <begin position="345"/>
        <end position="368"/>
    </location>
</feature>
<comment type="caution">
    <text evidence="8">The sequence shown here is derived from an EMBL/GenBank/DDBJ whole genome shotgun (WGS) entry which is preliminary data.</text>
</comment>
<feature type="transmembrane region" description="Helical" evidence="6">
    <location>
        <begin position="89"/>
        <end position="110"/>
    </location>
</feature>
<evidence type="ECO:0000256" key="4">
    <source>
        <dbReference type="ARBA" id="ARBA00023136"/>
    </source>
</evidence>
<reference evidence="8 9" key="1">
    <citation type="submission" date="2013-02" db="EMBL/GenBank/DDBJ databases">
        <title>Draft Genome Sequence of Streptomyces aurantiacus, Which Produces Setomimycin.</title>
        <authorList>
            <person name="Gruening B.A."/>
            <person name="Praeg A."/>
            <person name="Erxleben A."/>
            <person name="Guenther S."/>
            <person name="Mueller M."/>
        </authorList>
    </citation>
    <scope>NUCLEOTIDE SEQUENCE [LARGE SCALE GENOMIC DNA]</scope>
    <source>
        <strain evidence="8 9">JA 4570</strain>
    </source>
</reference>
<keyword evidence="4 6" id="KW-0472">Membrane</keyword>
<dbReference type="InterPro" id="IPR011701">
    <property type="entry name" value="MFS"/>
</dbReference>
<feature type="transmembrane region" description="Helical" evidence="6">
    <location>
        <begin position="153"/>
        <end position="172"/>
    </location>
</feature>
<feature type="transmembrane region" description="Helical" evidence="6">
    <location>
        <begin position="318"/>
        <end position="339"/>
    </location>
</feature>